<dbReference type="EMBL" id="ML978068">
    <property type="protein sequence ID" value="KAF2017152.1"/>
    <property type="molecule type" value="Genomic_DNA"/>
</dbReference>
<sequence length="385" mass="41084">MPNGRPPPPSSLCENPIQASASSLTISGTSSRSTPLKPELATRRVTIAATGYDSVTTLLTYEPGKGPSSTSKPVPSERESAIITLSSGPTGGGAAAAAVAAAASSPAPGVPAPREMFKQFLTRAFQLRANGSDLPMDQRSLSPESVKRALEDSQGEFIQVQVKIEPGLPQPPPGGGHRRKRSRTSAASLSKVGKTRNSPNGRPTPTPRLKRRGSSSESTQTLGLSPASPRNTRSNTQLVSNLVGKGIRPSQAEHASFFTMPQGQEYLPEHPNIVEDPTKITDFDALTYPVEVPSGKRGVNKQCVNAEALRQLADEMRGYPLVDYDAQLDEAVQALTDTVASINKAKELSLEKAQKDNLKRLSIQFVRDIKRAQKSYLNGLDDVGL</sequence>
<accession>A0A6A5XVB5</accession>
<keyword evidence="3" id="KW-1185">Reference proteome</keyword>
<dbReference type="AlphaFoldDB" id="A0A6A5XVB5"/>
<feature type="region of interest" description="Disordered" evidence="1">
    <location>
        <begin position="1"/>
        <end position="38"/>
    </location>
</feature>
<evidence type="ECO:0000313" key="3">
    <source>
        <dbReference type="Proteomes" id="UP000799778"/>
    </source>
</evidence>
<dbReference type="Proteomes" id="UP000799778">
    <property type="component" value="Unassembled WGS sequence"/>
</dbReference>
<dbReference type="RefSeq" id="XP_033385491.1">
    <property type="nucleotide sequence ID" value="XM_033531805.1"/>
</dbReference>
<dbReference type="GeneID" id="54289202"/>
<proteinExistence type="predicted"/>
<evidence type="ECO:0000313" key="2">
    <source>
        <dbReference type="EMBL" id="KAF2017152.1"/>
    </source>
</evidence>
<reference evidence="2" key="1">
    <citation type="journal article" date="2020" name="Stud. Mycol.">
        <title>101 Dothideomycetes genomes: a test case for predicting lifestyles and emergence of pathogens.</title>
        <authorList>
            <person name="Haridas S."/>
            <person name="Albert R."/>
            <person name="Binder M."/>
            <person name="Bloem J."/>
            <person name="Labutti K."/>
            <person name="Salamov A."/>
            <person name="Andreopoulos B."/>
            <person name="Baker S."/>
            <person name="Barry K."/>
            <person name="Bills G."/>
            <person name="Bluhm B."/>
            <person name="Cannon C."/>
            <person name="Castanera R."/>
            <person name="Culley D."/>
            <person name="Daum C."/>
            <person name="Ezra D."/>
            <person name="Gonzalez J."/>
            <person name="Henrissat B."/>
            <person name="Kuo A."/>
            <person name="Liang C."/>
            <person name="Lipzen A."/>
            <person name="Lutzoni F."/>
            <person name="Magnuson J."/>
            <person name="Mondo S."/>
            <person name="Nolan M."/>
            <person name="Ohm R."/>
            <person name="Pangilinan J."/>
            <person name="Park H.-J."/>
            <person name="Ramirez L."/>
            <person name="Alfaro M."/>
            <person name="Sun H."/>
            <person name="Tritt A."/>
            <person name="Yoshinaga Y."/>
            <person name="Zwiers L.-H."/>
            <person name="Turgeon B."/>
            <person name="Goodwin S."/>
            <person name="Spatafora J."/>
            <person name="Crous P."/>
            <person name="Grigoriev I."/>
        </authorList>
    </citation>
    <scope>NUCLEOTIDE SEQUENCE</scope>
    <source>
        <strain evidence="2">CBS 175.79</strain>
    </source>
</reference>
<feature type="compositionally biased region" description="Pro residues" evidence="1">
    <location>
        <begin position="1"/>
        <end position="10"/>
    </location>
</feature>
<feature type="compositionally biased region" description="Polar residues" evidence="1">
    <location>
        <begin position="215"/>
        <end position="235"/>
    </location>
</feature>
<feature type="region of interest" description="Disordered" evidence="1">
    <location>
        <begin position="161"/>
        <end position="235"/>
    </location>
</feature>
<protein>
    <submittedName>
        <fullName evidence="2">Uncharacterized protein</fullName>
    </submittedName>
</protein>
<name>A0A6A5XVB5_9PLEO</name>
<evidence type="ECO:0000256" key="1">
    <source>
        <dbReference type="SAM" id="MobiDB-lite"/>
    </source>
</evidence>
<feature type="compositionally biased region" description="Low complexity" evidence="1">
    <location>
        <begin position="20"/>
        <end position="34"/>
    </location>
</feature>
<gene>
    <name evidence="2" type="ORF">BU24DRAFT_460228</name>
</gene>
<organism evidence="2 3">
    <name type="scientific">Aaosphaeria arxii CBS 175.79</name>
    <dbReference type="NCBI Taxonomy" id="1450172"/>
    <lineage>
        <taxon>Eukaryota</taxon>
        <taxon>Fungi</taxon>
        <taxon>Dikarya</taxon>
        <taxon>Ascomycota</taxon>
        <taxon>Pezizomycotina</taxon>
        <taxon>Dothideomycetes</taxon>
        <taxon>Pleosporomycetidae</taxon>
        <taxon>Pleosporales</taxon>
        <taxon>Pleosporales incertae sedis</taxon>
        <taxon>Aaosphaeria</taxon>
    </lineage>
</organism>